<evidence type="ECO:0000256" key="2">
    <source>
        <dbReference type="ARBA" id="ARBA00006442"/>
    </source>
</evidence>
<dbReference type="Pfam" id="PF07992">
    <property type="entry name" value="Pyr_redox_2"/>
    <property type="match status" value="1"/>
</dbReference>
<keyword evidence="4" id="KW-0274">FAD</keyword>
<dbReference type="PANTHER" id="PTHR43429:SF3">
    <property type="entry name" value="NITRITE REDUCTASE [NAD(P)H]"/>
    <property type="match status" value="1"/>
</dbReference>
<organism evidence="7 8">
    <name type="scientific">Thioclava kandeliae</name>
    <dbReference type="NCBI Taxonomy" id="3070818"/>
    <lineage>
        <taxon>Bacteria</taxon>
        <taxon>Pseudomonadati</taxon>
        <taxon>Pseudomonadota</taxon>
        <taxon>Alphaproteobacteria</taxon>
        <taxon>Rhodobacterales</taxon>
        <taxon>Paracoccaceae</taxon>
        <taxon>Thioclava</taxon>
    </lineage>
</organism>
<evidence type="ECO:0000259" key="5">
    <source>
        <dbReference type="Pfam" id="PF07992"/>
    </source>
</evidence>
<dbReference type="InterPro" id="IPR023753">
    <property type="entry name" value="FAD/NAD-binding_dom"/>
</dbReference>
<dbReference type="InterPro" id="IPR050260">
    <property type="entry name" value="FAD-bd_OxRdtase"/>
</dbReference>
<dbReference type="Pfam" id="PF18267">
    <property type="entry name" value="Rubredoxin_C"/>
    <property type="match status" value="1"/>
</dbReference>
<keyword evidence="3" id="KW-0285">Flavoprotein</keyword>
<dbReference type="RefSeq" id="WP_350935150.1">
    <property type="nucleotide sequence ID" value="NZ_JAYWLC010000002.1"/>
</dbReference>
<comment type="cofactor">
    <cofactor evidence="1">
        <name>FAD</name>
        <dbReference type="ChEBI" id="CHEBI:57692"/>
    </cofactor>
</comment>
<dbReference type="InterPro" id="IPR041575">
    <property type="entry name" value="Rubredoxin_C"/>
</dbReference>
<dbReference type="InterPro" id="IPR036188">
    <property type="entry name" value="FAD/NAD-bd_sf"/>
</dbReference>
<protein>
    <submittedName>
        <fullName evidence="7">FAD-dependent oxidoreductase</fullName>
    </submittedName>
</protein>
<keyword evidence="8" id="KW-1185">Reference proteome</keyword>
<feature type="domain" description="FAD/NAD(P)-binding" evidence="5">
    <location>
        <begin position="4"/>
        <end position="278"/>
    </location>
</feature>
<evidence type="ECO:0000259" key="6">
    <source>
        <dbReference type="Pfam" id="PF18267"/>
    </source>
</evidence>
<sequence>MKTRLVVIGAGMASGRMLEHLVNTAPDAFEITLFNAEDRGNYNRLMLSPVLAGEKTYEEIVTHDAEWYARHGITPRFGERVTSIDRTSKTVMGEHGPVPYDRLVIATGSNPFVIPMPGHDLPGVISWRDWDDTQVMIGQKKGTRAIVIGGGVLGLEAAAGMAARGMDVTVIHIAGHLMERQLDPAAGAMLARTLEARGLKIRCNTASEEIVAGPDGRVAGLRLKDGTLLPCDLLVMAVGIRPATALAQAAGLAVGRGITVDDHLRSSDPSIFALGECIELNGALFGLVAPLYDQAEVLAANLMGGDTRYIPKETSTKLKVTGCDLFSAGCFADGPDREEILLSAPEDGIYKRLVIAGEKLVGAVIYGDTEHGGFYYGLIRDGADISDLREALIFGPVSANATAQPSRCSLAG</sequence>
<evidence type="ECO:0000313" key="7">
    <source>
        <dbReference type="EMBL" id="MER5171041.1"/>
    </source>
</evidence>
<comment type="caution">
    <text evidence="7">The sequence shown here is derived from an EMBL/GenBank/DDBJ whole genome shotgun (WGS) entry which is preliminary data.</text>
</comment>
<dbReference type="PRINTS" id="PR00368">
    <property type="entry name" value="FADPNR"/>
</dbReference>
<evidence type="ECO:0000256" key="4">
    <source>
        <dbReference type="ARBA" id="ARBA00022827"/>
    </source>
</evidence>
<evidence type="ECO:0000313" key="8">
    <source>
        <dbReference type="Proteomes" id="UP001438953"/>
    </source>
</evidence>
<accession>A0ABV1SDR6</accession>
<evidence type="ECO:0000256" key="3">
    <source>
        <dbReference type="ARBA" id="ARBA00022630"/>
    </source>
</evidence>
<name>A0ABV1SDR6_9RHOB</name>
<dbReference type="PANTHER" id="PTHR43429">
    <property type="entry name" value="PYRIDINE NUCLEOTIDE-DISULFIDE OXIDOREDUCTASE DOMAIN-CONTAINING"/>
    <property type="match status" value="1"/>
</dbReference>
<proteinExistence type="inferred from homology"/>
<evidence type="ECO:0000256" key="1">
    <source>
        <dbReference type="ARBA" id="ARBA00001974"/>
    </source>
</evidence>
<dbReference type="Gene3D" id="3.50.50.60">
    <property type="entry name" value="FAD/NAD(P)-binding domain"/>
    <property type="match status" value="2"/>
</dbReference>
<dbReference type="EMBL" id="JAYWLC010000002">
    <property type="protein sequence ID" value="MER5171041.1"/>
    <property type="molecule type" value="Genomic_DNA"/>
</dbReference>
<gene>
    <name evidence="7" type="ORF">VSX56_04560</name>
</gene>
<comment type="similarity">
    <text evidence="2">Belongs to the FAD-dependent oxidoreductase family.</text>
</comment>
<dbReference type="InterPro" id="IPR016156">
    <property type="entry name" value="FAD/NAD-linked_Rdtase_dimer_sf"/>
</dbReference>
<dbReference type="SUPFAM" id="SSF51905">
    <property type="entry name" value="FAD/NAD(P)-binding domain"/>
    <property type="match status" value="2"/>
</dbReference>
<dbReference type="Gene3D" id="3.30.390.30">
    <property type="match status" value="1"/>
</dbReference>
<feature type="domain" description="NADH-rubredoxin oxidoreductase C-terminal" evidence="6">
    <location>
        <begin position="315"/>
        <end position="381"/>
    </location>
</feature>
<reference evidence="7 8" key="1">
    <citation type="submission" date="2024-06" db="EMBL/GenBank/DDBJ databases">
        <title>Thioclava kandeliae sp. nov. from a rhizosphere soil sample of Kandelia candel in a mangrove.</title>
        <authorList>
            <person name="Mu T."/>
        </authorList>
    </citation>
    <scope>NUCLEOTIDE SEQUENCE [LARGE SCALE GENOMIC DNA]</scope>
    <source>
        <strain evidence="7 8">CPCC 100088</strain>
    </source>
</reference>
<dbReference type="Proteomes" id="UP001438953">
    <property type="component" value="Unassembled WGS sequence"/>
</dbReference>
<dbReference type="PRINTS" id="PR00411">
    <property type="entry name" value="PNDRDTASEI"/>
</dbReference>